<keyword evidence="2" id="KW-1185">Reference proteome</keyword>
<dbReference type="KEGG" id="pstg:E8M01_01480"/>
<dbReference type="EMBL" id="CP039690">
    <property type="protein sequence ID" value="QCI68986.1"/>
    <property type="molecule type" value="Genomic_DNA"/>
</dbReference>
<evidence type="ECO:0000313" key="2">
    <source>
        <dbReference type="Proteomes" id="UP000298781"/>
    </source>
</evidence>
<protein>
    <submittedName>
        <fullName evidence="1">Uncharacterized protein</fullName>
    </submittedName>
</protein>
<dbReference type="Proteomes" id="UP000298781">
    <property type="component" value="Chromosome"/>
</dbReference>
<evidence type="ECO:0000313" key="1">
    <source>
        <dbReference type="EMBL" id="QCI68986.1"/>
    </source>
</evidence>
<gene>
    <name evidence="1" type="ORF">E8M01_01480</name>
</gene>
<dbReference type="OrthoDB" id="8298141at2"/>
<accession>A0A4D7BIY2</accession>
<organism evidence="1 2">
    <name type="scientific">Phreatobacter stygius</name>
    <dbReference type="NCBI Taxonomy" id="1940610"/>
    <lineage>
        <taxon>Bacteria</taxon>
        <taxon>Pseudomonadati</taxon>
        <taxon>Pseudomonadota</taxon>
        <taxon>Alphaproteobacteria</taxon>
        <taxon>Hyphomicrobiales</taxon>
        <taxon>Phreatobacteraceae</taxon>
        <taxon>Phreatobacter</taxon>
    </lineage>
</organism>
<reference evidence="1 2" key="1">
    <citation type="submission" date="2019-04" db="EMBL/GenBank/DDBJ databases">
        <title>Phreatobacter aquaticus sp. nov.</title>
        <authorList>
            <person name="Choi A."/>
        </authorList>
    </citation>
    <scope>NUCLEOTIDE SEQUENCE [LARGE SCALE GENOMIC DNA]</scope>
    <source>
        <strain evidence="1 2">KCTC 52518</strain>
    </source>
</reference>
<proteinExistence type="predicted"/>
<dbReference type="AlphaFoldDB" id="A0A4D7BIY2"/>
<name>A0A4D7BIY2_9HYPH</name>
<sequence>MVVSLGLSGCFGVPVSSLPRLMRLDFLTMDFNEVRAGLRLPAMLALRPGDATMSIKTRAEGRPETVDRFVLVETTAPAERAGLAGQARPGFALSVWRVDPNDVPRLAAIQALGRDSRTSGPRIRGSVEIRVAGGCARSAIPDGPVRISSFLKPAREESFITLTEDTDLRAAIAAADWQDKVPRCAG</sequence>